<feature type="binding site" evidence="9">
    <location>
        <position position="122"/>
    </location>
    <ligand>
        <name>1-deoxy-D-xylulose 5-phosphate</name>
        <dbReference type="ChEBI" id="CHEBI:57792"/>
    </ligand>
</feature>
<dbReference type="Pfam" id="PF13288">
    <property type="entry name" value="DXPR_C"/>
    <property type="match status" value="1"/>
</dbReference>
<feature type="binding site" evidence="9">
    <location>
        <position position="123"/>
    </location>
    <ligand>
        <name>Mn(2+)</name>
        <dbReference type="ChEBI" id="CHEBI:29035"/>
    </ligand>
</feature>
<evidence type="ECO:0000256" key="1">
    <source>
        <dbReference type="ARBA" id="ARBA00005094"/>
    </source>
</evidence>
<dbReference type="UniPathway" id="UPA00056">
    <property type="reaction ID" value="UER00092"/>
</dbReference>
<organism evidence="13 14">
    <name type="scientific">Thermogutta terrifontis</name>
    <dbReference type="NCBI Taxonomy" id="1331910"/>
    <lineage>
        <taxon>Bacteria</taxon>
        <taxon>Pseudomonadati</taxon>
        <taxon>Planctomycetota</taxon>
        <taxon>Planctomycetia</taxon>
        <taxon>Pirellulales</taxon>
        <taxon>Thermoguttaceae</taxon>
        <taxon>Thermogutta</taxon>
    </lineage>
</organism>
<feature type="domain" description="DXP reductoisomerase C-terminal" evidence="12">
    <location>
        <begin position="232"/>
        <end position="348"/>
    </location>
</feature>
<feature type="binding site" evidence="9">
    <location>
        <position position="11"/>
    </location>
    <ligand>
        <name>NADPH</name>
        <dbReference type="ChEBI" id="CHEBI:57783"/>
    </ligand>
</feature>
<keyword evidence="7 9" id="KW-0414">Isoprene biosynthesis</keyword>
<dbReference type="InterPro" id="IPR013512">
    <property type="entry name" value="DXP_reductoisomerase_N"/>
</dbReference>
<evidence type="ECO:0000256" key="8">
    <source>
        <dbReference type="ARBA" id="ARBA00048543"/>
    </source>
</evidence>
<evidence type="ECO:0000256" key="2">
    <source>
        <dbReference type="ARBA" id="ARBA00006825"/>
    </source>
</evidence>
<evidence type="ECO:0000313" key="13">
    <source>
        <dbReference type="EMBL" id="ASV73431.1"/>
    </source>
</evidence>
<dbReference type="GO" id="GO:0016853">
    <property type="term" value="F:isomerase activity"/>
    <property type="evidence" value="ECO:0007669"/>
    <property type="project" value="UniProtKB-KW"/>
</dbReference>
<keyword evidence="4 9" id="KW-0521">NADP</keyword>
<dbReference type="GO" id="GO:0070402">
    <property type="term" value="F:NADPH binding"/>
    <property type="evidence" value="ECO:0007669"/>
    <property type="project" value="InterPro"/>
</dbReference>
<dbReference type="NCBIfam" id="TIGR00243">
    <property type="entry name" value="Dxr"/>
    <property type="match status" value="1"/>
</dbReference>
<keyword evidence="6 9" id="KW-0464">Manganese</keyword>
<comment type="catalytic activity">
    <reaction evidence="8">
        <text>2-C-methyl-D-erythritol 4-phosphate + NADP(+) = 1-deoxy-D-xylulose 5-phosphate + NADPH + H(+)</text>
        <dbReference type="Rhea" id="RHEA:13717"/>
        <dbReference type="ChEBI" id="CHEBI:15378"/>
        <dbReference type="ChEBI" id="CHEBI:57783"/>
        <dbReference type="ChEBI" id="CHEBI:57792"/>
        <dbReference type="ChEBI" id="CHEBI:58262"/>
        <dbReference type="ChEBI" id="CHEBI:58349"/>
        <dbReference type="EC" id="1.1.1.267"/>
    </reaction>
    <physiologicalReaction direction="right-to-left" evidence="8">
        <dbReference type="Rhea" id="RHEA:13719"/>
    </physiologicalReaction>
</comment>
<dbReference type="SUPFAM" id="SSF69055">
    <property type="entry name" value="1-deoxy-D-xylulose-5-phosphate reductoisomerase, C-terminal domain"/>
    <property type="match status" value="1"/>
</dbReference>
<dbReference type="SUPFAM" id="SSF55347">
    <property type="entry name" value="Glyceraldehyde-3-phosphate dehydrogenase-like, C-terminal domain"/>
    <property type="match status" value="1"/>
</dbReference>
<keyword evidence="14" id="KW-1185">Reference proteome</keyword>
<dbReference type="SUPFAM" id="SSF51735">
    <property type="entry name" value="NAD(P)-binding Rossmann-fold domains"/>
    <property type="match status" value="1"/>
</dbReference>
<comment type="pathway">
    <text evidence="1 9">Isoprenoid biosynthesis; isopentenyl diphosphate biosynthesis via DXP pathway; isopentenyl diphosphate from 1-deoxy-D-xylulose 5-phosphate: step 1/6.</text>
</comment>
<comment type="function">
    <text evidence="9">Catalyzes the NADPH-dependent rearrangement and reduction of 1-deoxy-D-xylulose-5-phosphate (DXP) to 2-C-methyl-D-erythritol 4-phosphate (MEP).</text>
</comment>
<evidence type="ECO:0000256" key="9">
    <source>
        <dbReference type="HAMAP-Rule" id="MF_00183"/>
    </source>
</evidence>
<dbReference type="GO" id="GO:0051484">
    <property type="term" value="P:isopentenyl diphosphate biosynthetic process, methylerythritol 4-phosphate pathway involved in terpenoid biosynthetic process"/>
    <property type="evidence" value="ECO:0007669"/>
    <property type="project" value="TreeGrafter"/>
</dbReference>
<name>A0A286RBT7_9BACT</name>
<keyword evidence="5 9" id="KW-0560">Oxidoreductase</keyword>
<feature type="binding site" evidence="9">
    <location>
        <position position="121"/>
    </location>
    <ligand>
        <name>Mn(2+)</name>
        <dbReference type="ChEBI" id="CHEBI:29035"/>
    </ligand>
</feature>
<dbReference type="KEGG" id="ttf:THTE_0829"/>
<accession>A0A286RBT7</accession>
<dbReference type="HAMAP" id="MF_00183">
    <property type="entry name" value="DXP_reductoisom"/>
    <property type="match status" value="1"/>
</dbReference>
<evidence type="ECO:0000256" key="3">
    <source>
        <dbReference type="ARBA" id="ARBA00022723"/>
    </source>
</evidence>
<protein>
    <recommendedName>
        <fullName evidence="9">1-deoxy-D-xylulose 5-phosphate reductoisomerase</fullName>
        <shortName evidence="9">DXP reductoisomerase</shortName>
        <ecNumber evidence="9">1.1.1.267</ecNumber>
    </recommendedName>
    <alternativeName>
        <fullName evidence="9">1-deoxyxylulose-5-phosphate reductoisomerase</fullName>
    </alternativeName>
    <alternativeName>
        <fullName evidence="9">2-C-methyl-D-erythritol 4-phosphate synthase</fullName>
    </alternativeName>
</protein>
<dbReference type="InterPro" id="IPR036169">
    <property type="entry name" value="DXPR_C_sf"/>
</dbReference>
<comment type="caution">
    <text evidence="9">Lacks conserved residue(s) required for the propagation of feature annotation.</text>
</comment>
<feature type="binding site" evidence="9">
    <location>
        <position position="176"/>
    </location>
    <ligand>
        <name>NADPH</name>
        <dbReference type="ChEBI" id="CHEBI:57783"/>
    </ligand>
</feature>
<sequence>MRAVVLVARSNTQLLERQAHEHRPTLVVVTDPEAARRHGVWNLPPETELRVGEEAVLEAVSSPTVDRVLSAYVGIAGLRATWKAVEAGKTVALANKESLVVAGPLITQLAQQTGAQILPVDSEHSAVFQALRSGQPKEVRRIILTASGGPFRTKKKEELASVTVEEALAHPTWKMGRKITVDSATLMNKALEIIEARWLFGVTAEQIAVVIHPQSIVHSMVEFVDGSVIAQLSPPDMRLPIQYALYYPERCPGIARKIDWTQVLDLRFEPPDPERFPAIRLGLEAARRGGTAGAVLNAANEAAVECFLQGRLRFDQIVPACEAVLESHPFDPEPTLERIFELDSWARREIAHWT</sequence>
<dbReference type="EC" id="1.1.1.267" evidence="9"/>
<evidence type="ECO:0000313" key="14">
    <source>
        <dbReference type="Proteomes" id="UP000215086"/>
    </source>
</evidence>
<dbReference type="Gene3D" id="3.40.50.720">
    <property type="entry name" value="NAD(P)-binding Rossmann-like Domain"/>
    <property type="match status" value="1"/>
</dbReference>
<feature type="binding site" evidence="9">
    <location>
        <position position="95"/>
    </location>
    <ligand>
        <name>NADPH</name>
        <dbReference type="ChEBI" id="CHEBI:57783"/>
    </ligand>
</feature>
<evidence type="ECO:0000256" key="4">
    <source>
        <dbReference type="ARBA" id="ARBA00022857"/>
    </source>
</evidence>
<dbReference type="AlphaFoldDB" id="A0A286RBT7"/>
<evidence type="ECO:0000259" key="11">
    <source>
        <dbReference type="Pfam" id="PF08436"/>
    </source>
</evidence>
<feature type="binding site" evidence="9">
    <location>
        <position position="97"/>
    </location>
    <ligand>
        <name>NADPH</name>
        <dbReference type="ChEBI" id="CHEBI:57783"/>
    </ligand>
</feature>
<gene>
    <name evidence="9" type="primary">dxr</name>
    <name evidence="13" type="ORF">THTE_0829</name>
</gene>
<dbReference type="Gene3D" id="1.10.1740.10">
    <property type="match status" value="1"/>
</dbReference>
<dbReference type="GO" id="GO:0030145">
    <property type="term" value="F:manganese ion binding"/>
    <property type="evidence" value="ECO:0007669"/>
    <property type="project" value="TreeGrafter"/>
</dbReference>
<dbReference type="EMBL" id="CP018477">
    <property type="protein sequence ID" value="ASV73431.1"/>
    <property type="molecule type" value="Genomic_DNA"/>
</dbReference>
<feature type="binding site" evidence="9">
    <location>
        <position position="189"/>
    </location>
    <ligand>
        <name>1-deoxy-D-xylulose 5-phosphate</name>
        <dbReference type="ChEBI" id="CHEBI:57792"/>
    </ligand>
</feature>
<feature type="binding site" evidence="9">
    <location>
        <position position="123"/>
    </location>
    <ligand>
        <name>1-deoxy-D-xylulose 5-phosphate</name>
        <dbReference type="ChEBI" id="CHEBI:57792"/>
    </ligand>
</feature>
<dbReference type="InterPro" id="IPR036291">
    <property type="entry name" value="NAD(P)-bd_dom_sf"/>
</dbReference>
<dbReference type="InterPro" id="IPR013644">
    <property type="entry name" value="DXP_reductoisomerase_C"/>
</dbReference>
<dbReference type="PIRSF" id="PIRSF006205">
    <property type="entry name" value="Dxp_reductismrs"/>
    <property type="match status" value="1"/>
</dbReference>
<feature type="binding site" evidence="9">
    <location>
        <position position="183"/>
    </location>
    <ligand>
        <name>1-deoxy-D-xylulose 5-phosphate</name>
        <dbReference type="ChEBI" id="CHEBI:57792"/>
    </ligand>
</feature>
<reference evidence="13 14" key="1">
    <citation type="journal article" name="Front. Microbiol.">
        <title>Sugar Metabolism of the First Thermophilic Planctomycete Thermogutta terrifontis: Comparative Genomic and Transcriptomic Approaches.</title>
        <authorList>
            <person name="Elcheninov A.G."/>
            <person name="Menzel P."/>
            <person name="Gudbergsdottir S.R."/>
            <person name="Slesarev A.I."/>
            <person name="Kadnikov V.V."/>
            <person name="Krogh A."/>
            <person name="Bonch-Osmolovskaya E.A."/>
            <person name="Peng X."/>
            <person name="Kublanov I.V."/>
        </authorList>
    </citation>
    <scope>NUCLEOTIDE SEQUENCE [LARGE SCALE GENOMIC DNA]</scope>
    <source>
        <strain evidence="13 14">R1</strain>
    </source>
</reference>
<evidence type="ECO:0000259" key="12">
    <source>
        <dbReference type="Pfam" id="PF13288"/>
    </source>
</evidence>
<feature type="binding site" evidence="9">
    <location>
        <position position="147"/>
    </location>
    <ligand>
        <name>1-deoxy-D-xylulose 5-phosphate</name>
        <dbReference type="ChEBI" id="CHEBI:57792"/>
    </ligand>
</feature>
<feature type="binding site" evidence="9">
    <location>
        <position position="188"/>
    </location>
    <ligand>
        <name>1-deoxy-D-xylulose 5-phosphate</name>
        <dbReference type="ChEBI" id="CHEBI:57792"/>
    </ligand>
</feature>
<proteinExistence type="inferred from homology"/>
<feature type="domain" description="1-deoxy-D-xylulose 5-phosphate reductoisomerase C-terminal" evidence="11">
    <location>
        <begin position="117"/>
        <end position="200"/>
    </location>
</feature>
<dbReference type="PANTHER" id="PTHR30525:SF0">
    <property type="entry name" value="1-DEOXY-D-XYLULOSE 5-PHOSPHATE REDUCTOISOMERASE, CHLOROPLASTIC"/>
    <property type="match status" value="1"/>
</dbReference>
<evidence type="ECO:0000256" key="7">
    <source>
        <dbReference type="ARBA" id="ARBA00023229"/>
    </source>
</evidence>
<dbReference type="Pfam" id="PF02670">
    <property type="entry name" value="DXP_reductoisom"/>
    <property type="match status" value="1"/>
</dbReference>
<feature type="binding site" evidence="9">
    <location>
        <position position="192"/>
    </location>
    <ligand>
        <name>Mn(2+)</name>
        <dbReference type="ChEBI" id="CHEBI:29035"/>
    </ligand>
</feature>
<comment type="similarity">
    <text evidence="2 9">Belongs to the DXR family.</text>
</comment>
<evidence type="ECO:0000256" key="6">
    <source>
        <dbReference type="ARBA" id="ARBA00023211"/>
    </source>
</evidence>
<evidence type="ECO:0000256" key="5">
    <source>
        <dbReference type="ARBA" id="ARBA00023002"/>
    </source>
</evidence>
<feature type="binding site" evidence="9">
    <location>
        <position position="170"/>
    </location>
    <ligand>
        <name>1-deoxy-D-xylulose 5-phosphate</name>
        <dbReference type="ChEBI" id="CHEBI:57792"/>
    </ligand>
</feature>
<dbReference type="InterPro" id="IPR026877">
    <property type="entry name" value="DXPR_C"/>
</dbReference>
<dbReference type="GO" id="GO:0030604">
    <property type="term" value="F:1-deoxy-D-xylulose-5-phosphate reductoisomerase activity"/>
    <property type="evidence" value="ECO:0007669"/>
    <property type="project" value="UniProtKB-UniRule"/>
</dbReference>
<feature type="binding site" evidence="9">
    <location>
        <position position="96"/>
    </location>
    <ligand>
        <name>1-deoxy-D-xylulose 5-phosphate</name>
        <dbReference type="ChEBI" id="CHEBI:57792"/>
    </ligand>
</feature>
<feature type="domain" description="1-deoxy-D-xylulose 5-phosphate reductoisomerase N-terminal" evidence="10">
    <location>
        <begin position="3"/>
        <end position="103"/>
    </location>
</feature>
<keyword evidence="9" id="KW-0460">Magnesium</keyword>
<evidence type="ECO:0000259" key="10">
    <source>
        <dbReference type="Pfam" id="PF02670"/>
    </source>
</evidence>
<dbReference type="Proteomes" id="UP000215086">
    <property type="component" value="Chromosome"/>
</dbReference>
<dbReference type="PANTHER" id="PTHR30525">
    <property type="entry name" value="1-DEOXY-D-XYLULOSE 5-PHOSPHATE REDUCTOISOMERASE"/>
    <property type="match status" value="1"/>
</dbReference>
<keyword evidence="3 9" id="KW-0479">Metal-binding</keyword>
<dbReference type="Pfam" id="PF08436">
    <property type="entry name" value="DXP_redisom_C"/>
    <property type="match status" value="1"/>
</dbReference>
<feature type="binding site" evidence="9">
    <location>
        <position position="192"/>
    </location>
    <ligand>
        <name>1-deoxy-D-xylulose 5-phosphate</name>
        <dbReference type="ChEBI" id="CHEBI:57792"/>
    </ligand>
</feature>
<keyword evidence="13" id="KW-0413">Isomerase</keyword>
<dbReference type="InterPro" id="IPR003821">
    <property type="entry name" value="DXP_reductoisomerase"/>
</dbReference>
<comment type="cofactor">
    <cofactor evidence="9">
        <name>Mg(2+)</name>
        <dbReference type="ChEBI" id="CHEBI:18420"/>
    </cofactor>
    <cofactor evidence="9">
        <name>Mn(2+)</name>
        <dbReference type="ChEBI" id="CHEBI:29035"/>
    </cofactor>
</comment>